<keyword evidence="4" id="KW-1185">Reference proteome</keyword>
<reference evidence="3" key="1">
    <citation type="submission" date="2022-10" db="EMBL/GenBank/DDBJ databases">
        <authorList>
            <person name="Hyden B.L."/>
            <person name="Feng K."/>
            <person name="Yates T."/>
            <person name="Jawdy S."/>
            <person name="Smart L.B."/>
            <person name="Muchero W."/>
        </authorList>
    </citation>
    <scope>NUCLEOTIDE SEQUENCE</scope>
    <source>
        <tissue evidence="3">Shoot tip</tissue>
    </source>
</reference>
<proteinExistence type="predicted"/>
<dbReference type="Proteomes" id="UP001141253">
    <property type="component" value="Chromosome 16"/>
</dbReference>
<evidence type="ECO:0000313" key="3">
    <source>
        <dbReference type="EMBL" id="KAJ6302201.1"/>
    </source>
</evidence>
<feature type="region of interest" description="Disordered" evidence="1">
    <location>
        <begin position="82"/>
        <end position="110"/>
    </location>
</feature>
<comment type="caution">
    <text evidence="3">The sequence shown here is derived from an EMBL/GenBank/DDBJ whole genome shotgun (WGS) entry which is preliminary data.</text>
</comment>
<sequence length="523" mass="59861">MEDDESSSPNKGKEGIDVEGGDSDIDYKFSNATDIISNTELSKMMKEPLLQNRANCCDGEPILLRFWEDNVISRMKLLKNVAGASSQQHKRGNRMETHRPPKMPEPPVQHKEKTGILSETMEKFESDGVTRDPSYGEDDQVIVDIDHPSSSIAIMMSQNLIMSDKCCIFRVPPILRRHRESAYIPNAFSIGPWHRNLPLMESTEKIKLKYLEGLLSRESKSGVTLKELYDSTKEIKKEARSCYAEPIDDAEEDFIRILVIDGCFLIELFRKDQDSGLREDDDPIFNMACMMQYLYHDLILVENQIPWLVLEHLFNKTSAKQSTQAEEKTLAQLSSGNDDVGSTWEPIPSATDLVDAGIKFKVGDSKERSLLDIKFNINDGSLEIPSLLIQETTEVIIRNLISYEQCSPQCTDRITSYAVLLDSLINTTKDMDILTSSRIIINWLNPEEAMQFFNKLYHDACLKTYYYQKLHQDVNKYYQHRWPRWRALLMRNYFGTPWAIVSIIAAATLLILAVVQTIFAVMN</sequence>
<evidence type="ECO:0000256" key="1">
    <source>
        <dbReference type="SAM" id="MobiDB-lite"/>
    </source>
</evidence>
<gene>
    <name evidence="3" type="ORF">OIU77_016316</name>
</gene>
<keyword evidence="2" id="KW-0472">Membrane</keyword>
<dbReference type="Pfam" id="PF03140">
    <property type="entry name" value="DUF247"/>
    <property type="match status" value="2"/>
</dbReference>
<accession>A0ABQ8ZK62</accession>
<organism evidence="3 4">
    <name type="scientific">Salix suchowensis</name>
    <dbReference type="NCBI Taxonomy" id="1278906"/>
    <lineage>
        <taxon>Eukaryota</taxon>
        <taxon>Viridiplantae</taxon>
        <taxon>Streptophyta</taxon>
        <taxon>Embryophyta</taxon>
        <taxon>Tracheophyta</taxon>
        <taxon>Spermatophyta</taxon>
        <taxon>Magnoliopsida</taxon>
        <taxon>eudicotyledons</taxon>
        <taxon>Gunneridae</taxon>
        <taxon>Pentapetalae</taxon>
        <taxon>rosids</taxon>
        <taxon>fabids</taxon>
        <taxon>Malpighiales</taxon>
        <taxon>Salicaceae</taxon>
        <taxon>Saliceae</taxon>
        <taxon>Salix</taxon>
    </lineage>
</organism>
<keyword evidence="2" id="KW-1133">Transmembrane helix</keyword>
<dbReference type="InterPro" id="IPR004158">
    <property type="entry name" value="DUF247_pln"/>
</dbReference>
<name>A0ABQ8ZK62_9ROSI</name>
<evidence type="ECO:0000313" key="4">
    <source>
        <dbReference type="Proteomes" id="UP001141253"/>
    </source>
</evidence>
<dbReference type="PANTHER" id="PTHR31170:SF17">
    <property type="match status" value="1"/>
</dbReference>
<keyword evidence="2" id="KW-0812">Transmembrane</keyword>
<dbReference type="PANTHER" id="PTHR31170">
    <property type="entry name" value="BNAC04G53230D PROTEIN"/>
    <property type="match status" value="1"/>
</dbReference>
<protein>
    <submittedName>
        <fullName evidence="3">Uncharacterized protein</fullName>
    </submittedName>
</protein>
<feature type="transmembrane region" description="Helical" evidence="2">
    <location>
        <begin position="498"/>
        <end position="522"/>
    </location>
</feature>
<evidence type="ECO:0000256" key="2">
    <source>
        <dbReference type="SAM" id="Phobius"/>
    </source>
</evidence>
<reference evidence="3" key="2">
    <citation type="journal article" date="2023" name="Int. J. Mol. Sci.">
        <title>De Novo Assembly and Annotation of 11 Diverse Shrub Willow (Salix) Genomes Reveals Novel Gene Organization in Sex-Linked Regions.</title>
        <authorList>
            <person name="Hyden B."/>
            <person name="Feng K."/>
            <person name="Yates T.B."/>
            <person name="Jawdy S."/>
            <person name="Cereghino C."/>
            <person name="Smart L.B."/>
            <person name="Muchero W."/>
        </authorList>
    </citation>
    <scope>NUCLEOTIDE SEQUENCE</scope>
    <source>
        <tissue evidence="3">Shoot tip</tissue>
    </source>
</reference>
<dbReference type="EMBL" id="JAPFFI010000027">
    <property type="protein sequence ID" value="KAJ6302201.1"/>
    <property type="molecule type" value="Genomic_DNA"/>
</dbReference>
<feature type="region of interest" description="Disordered" evidence="1">
    <location>
        <begin position="1"/>
        <end position="25"/>
    </location>
</feature>